<keyword evidence="4 7" id="KW-0520">NAD</keyword>
<dbReference type="Gene3D" id="1.10.10.10">
    <property type="entry name" value="Winged helix-like DNA-binding domain superfamily/Winged helix DNA-binding domain"/>
    <property type="match status" value="1"/>
</dbReference>
<gene>
    <name evidence="7" type="primary">rex</name>
    <name evidence="9" type="ORF">GQ588_12080</name>
</gene>
<dbReference type="NCBIfam" id="NF003996">
    <property type="entry name" value="PRK05472.2-5"/>
    <property type="match status" value="1"/>
</dbReference>
<evidence type="ECO:0000256" key="3">
    <source>
        <dbReference type="ARBA" id="ARBA00023015"/>
    </source>
</evidence>
<organism evidence="9 10">
    <name type="scientific">Dehalobacter restrictus</name>
    <dbReference type="NCBI Taxonomy" id="55583"/>
    <lineage>
        <taxon>Bacteria</taxon>
        <taxon>Bacillati</taxon>
        <taxon>Bacillota</taxon>
        <taxon>Clostridia</taxon>
        <taxon>Eubacteriales</taxon>
        <taxon>Desulfitobacteriaceae</taxon>
        <taxon>Dehalobacter</taxon>
    </lineage>
</organism>
<dbReference type="Gene3D" id="3.40.50.720">
    <property type="entry name" value="NAD(P)-binding Rossmann-like Domain"/>
    <property type="match status" value="1"/>
</dbReference>
<dbReference type="InterPro" id="IPR036291">
    <property type="entry name" value="NAD(P)-bd_dom_sf"/>
</dbReference>
<dbReference type="InterPro" id="IPR036388">
    <property type="entry name" value="WH-like_DNA-bd_sf"/>
</dbReference>
<keyword evidence="3 7" id="KW-0805">Transcription regulation</keyword>
<comment type="subcellular location">
    <subcellularLocation>
        <location evidence="7">Cytoplasm</location>
    </subcellularLocation>
</comment>
<evidence type="ECO:0000256" key="7">
    <source>
        <dbReference type="HAMAP-Rule" id="MF_01131"/>
    </source>
</evidence>
<evidence type="ECO:0000313" key="9">
    <source>
        <dbReference type="EMBL" id="QHA01327.1"/>
    </source>
</evidence>
<dbReference type="GO" id="GO:0003700">
    <property type="term" value="F:DNA-binding transcription factor activity"/>
    <property type="evidence" value="ECO:0007669"/>
    <property type="project" value="UniProtKB-UniRule"/>
</dbReference>
<dbReference type="NCBIfam" id="NF003994">
    <property type="entry name" value="PRK05472.2-3"/>
    <property type="match status" value="1"/>
</dbReference>
<dbReference type="InterPro" id="IPR003781">
    <property type="entry name" value="CoA-bd"/>
</dbReference>
<sequence length="219" mass="24556">MDEKKLSSQVVKRLPRYYRYLSTLLQLGISRISSKDLGNRMGLTSSQVRQDFFCFGGNGLQGYGYDVGFLHQEIHKLLGLQHSHTMIIIGAGSLGHALAKHANFEKSGFKLAGIFDVKPELIGEKIRNVEVQPMDDLPDYLSKNPVDIAVLTVPENCAGEVARLVTDLGVKALWNFSPVELMMPEDIIVENTHMIDCLMVLGYNLQERPLREESLKEKP</sequence>
<dbReference type="GO" id="GO:0003677">
    <property type="term" value="F:DNA binding"/>
    <property type="evidence" value="ECO:0007669"/>
    <property type="project" value="UniProtKB-UniRule"/>
</dbReference>
<proteinExistence type="inferred from homology"/>
<dbReference type="Pfam" id="PF06971">
    <property type="entry name" value="Put_DNA-bind_N"/>
    <property type="match status" value="1"/>
</dbReference>
<keyword evidence="2 7" id="KW-0678">Repressor</keyword>
<feature type="domain" description="CoA-binding" evidence="8">
    <location>
        <begin position="80"/>
        <end position="180"/>
    </location>
</feature>
<dbReference type="HAMAP" id="MF_01131">
    <property type="entry name" value="Rex"/>
    <property type="match status" value="1"/>
</dbReference>
<name>A0A857DK62_9FIRM</name>
<evidence type="ECO:0000313" key="10">
    <source>
        <dbReference type="Proteomes" id="UP000430508"/>
    </source>
</evidence>
<comment type="similarity">
    <text evidence="7">Belongs to the transcriptional regulatory Rex family.</text>
</comment>
<evidence type="ECO:0000256" key="6">
    <source>
        <dbReference type="ARBA" id="ARBA00023163"/>
    </source>
</evidence>
<evidence type="ECO:0000256" key="2">
    <source>
        <dbReference type="ARBA" id="ARBA00022491"/>
    </source>
</evidence>
<evidence type="ECO:0000256" key="4">
    <source>
        <dbReference type="ARBA" id="ARBA00023027"/>
    </source>
</evidence>
<keyword evidence="1 7" id="KW-0963">Cytoplasm</keyword>
<dbReference type="GO" id="GO:0045892">
    <property type="term" value="P:negative regulation of DNA-templated transcription"/>
    <property type="evidence" value="ECO:0007669"/>
    <property type="project" value="InterPro"/>
</dbReference>
<dbReference type="GO" id="GO:0051775">
    <property type="term" value="P:response to redox state"/>
    <property type="evidence" value="ECO:0007669"/>
    <property type="project" value="InterPro"/>
</dbReference>
<dbReference type="InterPro" id="IPR009718">
    <property type="entry name" value="Rex_DNA-bd_C_dom"/>
</dbReference>
<dbReference type="NCBIfam" id="NF003990">
    <property type="entry name" value="PRK05472.1-4"/>
    <property type="match status" value="1"/>
</dbReference>
<evidence type="ECO:0000256" key="5">
    <source>
        <dbReference type="ARBA" id="ARBA00023125"/>
    </source>
</evidence>
<dbReference type="InterPro" id="IPR022876">
    <property type="entry name" value="Tscrpt_rep_Rex"/>
</dbReference>
<dbReference type="NCBIfam" id="NF003995">
    <property type="entry name" value="PRK05472.2-4"/>
    <property type="match status" value="1"/>
</dbReference>
<feature type="DNA-binding region" description="H-T-H motif" evidence="7">
    <location>
        <begin position="16"/>
        <end position="55"/>
    </location>
</feature>
<dbReference type="SMART" id="SM00881">
    <property type="entry name" value="CoA_binding"/>
    <property type="match status" value="1"/>
</dbReference>
<dbReference type="PANTHER" id="PTHR35786">
    <property type="entry name" value="REDOX-SENSING TRANSCRIPTIONAL REPRESSOR REX"/>
    <property type="match status" value="1"/>
</dbReference>
<dbReference type="InterPro" id="IPR036390">
    <property type="entry name" value="WH_DNA-bd_sf"/>
</dbReference>
<dbReference type="Pfam" id="PF02629">
    <property type="entry name" value="CoA_binding"/>
    <property type="match status" value="1"/>
</dbReference>
<dbReference type="PANTHER" id="PTHR35786:SF1">
    <property type="entry name" value="REDOX-SENSING TRANSCRIPTIONAL REPRESSOR REX 1"/>
    <property type="match status" value="1"/>
</dbReference>
<dbReference type="Proteomes" id="UP000430508">
    <property type="component" value="Chromosome"/>
</dbReference>
<dbReference type="AlphaFoldDB" id="A0A857DK62"/>
<accession>A0A857DK62</accession>
<comment type="subunit">
    <text evidence="7">Homodimer.</text>
</comment>
<protein>
    <recommendedName>
        <fullName evidence="7">Redox-sensing transcriptional repressor Rex</fullName>
    </recommendedName>
</protein>
<dbReference type="SUPFAM" id="SSF51735">
    <property type="entry name" value="NAD(P)-binding Rossmann-fold domains"/>
    <property type="match status" value="1"/>
</dbReference>
<keyword evidence="5 7" id="KW-0238">DNA-binding</keyword>
<keyword evidence="6 7" id="KW-0804">Transcription</keyword>
<evidence type="ECO:0000256" key="1">
    <source>
        <dbReference type="ARBA" id="ARBA00022490"/>
    </source>
</evidence>
<comment type="function">
    <text evidence="7">Modulates transcription in response to changes in cellular NADH/NAD(+) redox state.</text>
</comment>
<dbReference type="GO" id="GO:0005737">
    <property type="term" value="C:cytoplasm"/>
    <property type="evidence" value="ECO:0007669"/>
    <property type="project" value="UniProtKB-SubCell"/>
</dbReference>
<dbReference type="EMBL" id="CP046996">
    <property type="protein sequence ID" value="QHA01327.1"/>
    <property type="molecule type" value="Genomic_DNA"/>
</dbReference>
<dbReference type="RefSeq" id="WP_019225267.1">
    <property type="nucleotide sequence ID" value="NZ_CP046996.1"/>
</dbReference>
<feature type="binding site" evidence="7">
    <location>
        <begin position="90"/>
        <end position="95"/>
    </location>
    <ligand>
        <name>NAD(+)</name>
        <dbReference type="ChEBI" id="CHEBI:57540"/>
    </ligand>
</feature>
<evidence type="ECO:0000259" key="8">
    <source>
        <dbReference type="SMART" id="SM00881"/>
    </source>
</evidence>
<reference evidence="9 10" key="1">
    <citation type="submission" date="2019-12" db="EMBL/GenBank/DDBJ databases">
        <title>Sequence classification of anaerobic respiratory reductive dehalogenases: First we see many, then we see few.</title>
        <authorList>
            <person name="Molenda O."/>
            <person name="Puentes Jacome L.A."/>
            <person name="Cao X."/>
            <person name="Nesbo C.L."/>
            <person name="Tang S."/>
            <person name="Morson N."/>
            <person name="Patron J."/>
            <person name="Lomheim L."/>
            <person name="Wishart D.S."/>
            <person name="Edwards E.A."/>
        </authorList>
    </citation>
    <scope>NUCLEOTIDE SEQUENCE [LARGE SCALE GENOMIC DNA]</scope>
    <source>
        <strain evidence="9 10">12DCA</strain>
    </source>
</reference>
<dbReference type="SUPFAM" id="SSF46785">
    <property type="entry name" value="Winged helix' DNA-binding domain"/>
    <property type="match status" value="1"/>
</dbReference>